<comment type="similarity">
    <text evidence="6">Belongs to the ABC-4 integral membrane protein family.</text>
</comment>
<gene>
    <name evidence="10" type="ORF">R8Z58_11160</name>
</gene>
<dbReference type="Pfam" id="PF02687">
    <property type="entry name" value="FtsX"/>
    <property type="match status" value="1"/>
</dbReference>
<comment type="subcellular location">
    <subcellularLocation>
        <location evidence="1">Cell membrane</location>
        <topology evidence="1">Multi-pass membrane protein</topology>
    </subcellularLocation>
</comment>
<dbReference type="RefSeq" id="WP_318353839.1">
    <property type="nucleotide sequence ID" value="NZ_JAWQEV010000003.1"/>
</dbReference>
<keyword evidence="3 8" id="KW-0812">Transmembrane</keyword>
<evidence type="ECO:0000256" key="5">
    <source>
        <dbReference type="ARBA" id="ARBA00023136"/>
    </source>
</evidence>
<feature type="transmembrane region" description="Helical" evidence="8">
    <location>
        <begin position="920"/>
        <end position="941"/>
    </location>
</feature>
<feature type="transmembrane region" description="Helical" evidence="8">
    <location>
        <begin position="301"/>
        <end position="330"/>
    </location>
</feature>
<evidence type="ECO:0000259" key="9">
    <source>
        <dbReference type="Pfam" id="PF02687"/>
    </source>
</evidence>
<proteinExistence type="inferred from homology"/>
<comment type="caution">
    <text evidence="10">The sequence shown here is derived from an EMBL/GenBank/DDBJ whole genome shotgun (WGS) entry which is preliminary data.</text>
</comment>
<evidence type="ECO:0000313" key="10">
    <source>
        <dbReference type="EMBL" id="MDW4573329.1"/>
    </source>
</evidence>
<feature type="transmembrane region" description="Helical" evidence="8">
    <location>
        <begin position="43"/>
        <end position="67"/>
    </location>
</feature>
<feature type="domain" description="ABC3 transporter permease C-terminal" evidence="9">
    <location>
        <begin position="313"/>
        <end position="428"/>
    </location>
</feature>
<dbReference type="EMBL" id="JAWQEV010000003">
    <property type="protein sequence ID" value="MDW4573329.1"/>
    <property type="molecule type" value="Genomic_DNA"/>
</dbReference>
<feature type="transmembrane region" description="Helical" evidence="8">
    <location>
        <begin position="492"/>
        <end position="511"/>
    </location>
</feature>
<dbReference type="PANTHER" id="PTHR30572:SF4">
    <property type="entry name" value="ABC TRANSPORTER PERMEASE YTRF"/>
    <property type="match status" value="1"/>
</dbReference>
<evidence type="ECO:0000256" key="3">
    <source>
        <dbReference type="ARBA" id="ARBA00022692"/>
    </source>
</evidence>
<dbReference type="InterPro" id="IPR003838">
    <property type="entry name" value="ABC3_permease_C"/>
</dbReference>
<evidence type="ECO:0000256" key="1">
    <source>
        <dbReference type="ARBA" id="ARBA00004651"/>
    </source>
</evidence>
<reference evidence="10 11" key="1">
    <citation type="submission" date="2023-11" db="EMBL/GenBank/DDBJ databases">
        <title>Draft genome sequence of Microbacterium arthrosphaerae JCM 30492.</title>
        <authorList>
            <person name="Zhang G."/>
            <person name="Ding Y."/>
        </authorList>
    </citation>
    <scope>NUCLEOTIDE SEQUENCE [LARGE SCALE GENOMIC DNA]</scope>
    <source>
        <strain evidence="10 11">JCM 30492</strain>
    </source>
</reference>
<evidence type="ECO:0000313" key="11">
    <source>
        <dbReference type="Proteomes" id="UP001283109"/>
    </source>
</evidence>
<feature type="transmembrane region" description="Helical" evidence="8">
    <location>
        <begin position="361"/>
        <end position="386"/>
    </location>
</feature>
<accession>A0ABU4H3T4</accession>
<keyword evidence="11" id="KW-1185">Reference proteome</keyword>
<evidence type="ECO:0000256" key="7">
    <source>
        <dbReference type="SAM" id="MobiDB-lite"/>
    </source>
</evidence>
<feature type="transmembrane region" description="Helical" evidence="8">
    <location>
        <begin position="831"/>
        <end position="854"/>
    </location>
</feature>
<keyword evidence="5 8" id="KW-0472">Membrane</keyword>
<dbReference type="Proteomes" id="UP001283109">
    <property type="component" value="Unassembled WGS sequence"/>
</dbReference>
<feature type="transmembrane region" description="Helical" evidence="8">
    <location>
        <begin position="398"/>
        <end position="419"/>
    </location>
</feature>
<keyword evidence="4 8" id="KW-1133">Transmembrane helix</keyword>
<feature type="transmembrane region" description="Helical" evidence="8">
    <location>
        <begin position="540"/>
        <end position="558"/>
    </location>
</feature>
<name>A0ABU4H3T4_9MICO</name>
<evidence type="ECO:0000256" key="4">
    <source>
        <dbReference type="ARBA" id="ARBA00022989"/>
    </source>
</evidence>
<evidence type="ECO:0000256" key="8">
    <source>
        <dbReference type="SAM" id="Phobius"/>
    </source>
</evidence>
<feature type="transmembrane region" description="Helical" evidence="8">
    <location>
        <begin position="880"/>
        <end position="900"/>
    </location>
</feature>
<organism evidence="10 11">
    <name type="scientific">Microbacterium arthrosphaerae</name>
    <dbReference type="NCBI Taxonomy" id="792652"/>
    <lineage>
        <taxon>Bacteria</taxon>
        <taxon>Bacillati</taxon>
        <taxon>Actinomycetota</taxon>
        <taxon>Actinomycetes</taxon>
        <taxon>Micrococcales</taxon>
        <taxon>Microbacteriaceae</taxon>
        <taxon>Microbacterium</taxon>
    </lineage>
</organism>
<sequence length="955" mass="99510">MTSTLARPADTAAPPARPAPGRAARSARWRVAGRMARRQLRRAWVSSLLVTTLVALPIAGMTGFLIFSASAVATPAERVGAELGGTQAWIAPAGVPGAGFWQVPSEPEWTGYPIDADGSMTMPDGLPLDEPTGLLPAGAEVIPVARGMVSVATDDGSAVVPAWAGATWDPRFAGAFDLVAGERPTSARDAMVTPAALERLGIRIGDGLRLSGGDSYTVTGTLDAASLGDGHAAVFLPEVAREVVGGTQRWYLPELELPWEEVQRLNDEGGVVAFSRVVALDPPDFSNRYYSTASTDRWAKMWPLVLMLSAAGLFAGYVVVMLAGAAFAVAARRQQRALAIAAGVGADRRDLSRIVLLQGTALGLVGGVLGIGAGIGLAALVMSLVADCSATQFWGFHVWWELLAAILVFAVVVGTLSAWMPARRAGRADAIQALRGARRPQKPLATRPLWGSALIVGGVAITLLCAFAVAAINATNVFGYDSPLRYLPAYGIVVGPILAQFGILLSGRWLLWTSSRGLSHVGISAKLASRDAAANASRTVPAFAAIAATVFIGVFALAQSSMQTAQTARSWYYQAPPGSIAIAIWAGTGSNTGVLEQADAEAGAEAAEQIARDAGAQQPVLLSRQLHSVWSYPSAAAVPDEVTLTIAILPPQHLMDPDVQDSYASFGQDPSNPISVVPAEGLEAALGVELSASDLAAYRDGAAVVADSRFVTGSTIDVATFAGADVYEGLLPDNIWERRADVPEIAEPRHAERMDAVVVAAPRQPIAIAVAPETAERLGMVTQPERVVAPLSAALDWAARDRMQAQAEMLNGPDFTLSAGIEQGPPSDAAWMVPLLGAVAVLVLGASAVALGLARFERRPDDATLAAVGGTRSLRRRIGFWQGLIIAGFGTLAGALAGVLPPIGFSIQSGGTQLLSDVPWWLIGALVVVLPLAIAVANGIVPPRHPDLTRRTVIA</sequence>
<feature type="transmembrane region" description="Helical" evidence="8">
    <location>
        <begin position="449"/>
        <end position="472"/>
    </location>
</feature>
<dbReference type="InterPro" id="IPR050250">
    <property type="entry name" value="Macrolide_Exporter_MacB"/>
</dbReference>
<feature type="region of interest" description="Disordered" evidence="7">
    <location>
        <begin position="1"/>
        <end position="25"/>
    </location>
</feature>
<keyword evidence="2" id="KW-1003">Cell membrane</keyword>
<dbReference type="PANTHER" id="PTHR30572">
    <property type="entry name" value="MEMBRANE COMPONENT OF TRANSPORTER-RELATED"/>
    <property type="match status" value="1"/>
</dbReference>
<protein>
    <submittedName>
        <fullName evidence="10">FtsX-like permease family protein</fullName>
    </submittedName>
</protein>
<evidence type="ECO:0000256" key="6">
    <source>
        <dbReference type="ARBA" id="ARBA00038076"/>
    </source>
</evidence>
<evidence type="ECO:0000256" key="2">
    <source>
        <dbReference type="ARBA" id="ARBA00022475"/>
    </source>
</evidence>